<evidence type="ECO:0000313" key="2">
    <source>
        <dbReference type="EMBL" id="MDF2094888.1"/>
    </source>
</evidence>
<accession>A0ABT5YIW7</accession>
<dbReference type="Gene3D" id="1.20.5.170">
    <property type="match status" value="1"/>
</dbReference>
<dbReference type="Pfam" id="PF03308">
    <property type="entry name" value="MeaB"/>
    <property type="match status" value="1"/>
</dbReference>
<dbReference type="RefSeq" id="WP_275819774.1">
    <property type="nucleotide sequence ID" value="NZ_JARHUD010000001.1"/>
</dbReference>
<dbReference type="CDD" id="cd03114">
    <property type="entry name" value="MMAA-like"/>
    <property type="match status" value="1"/>
</dbReference>
<dbReference type="GO" id="GO:0016787">
    <property type="term" value="F:hydrolase activity"/>
    <property type="evidence" value="ECO:0007669"/>
    <property type="project" value="UniProtKB-KW"/>
</dbReference>
<keyword evidence="3" id="KW-1185">Reference proteome</keyword>
<protein>
    <submittedName>
        <fullName evidence="2">Methylmalonyl Co-A mutase-associated GTPase MeaB</fullName>
        <ecNumber evidence="2">3.6.5.-</ecNumber>
    </submittedName>
</protein>
<evidence type="ECO:0000256" key="1">
    <source>
        <dbReference type="ARBA" id="ARBA00009625"/>
    </source>
</evidence>
<dbReference type="InterPro" id="IPR005129">
    <property type="entry name" value="GTPase_ArgK"/>
</dbReference>
<dbReference type="SUPFAM" id="SSF52540">
    <property type="entry name" value="P-loop containing nucleoside triphosphate hydrolases"/>
    <property type="match status" value="1"/>
</dbReference>
<dbReference type="Gene3D" id="1.10.287.130">
    <property type="match status" value="1"/>
</dbReference>
<dbReference type="Gene3D" id="3.40.50.300">
    <property type="entry name" value="P-loop containing nucleotide triphosphate hydrolases"/>
    <property type="match status" value="1"/>
</dbReference>
<dbReference type="NCBIfam" id="NF006958">
    <property type="entry name" value="PRK09435.1"/>
    <property type="match status" value="1"/>
</dbReference>
<gene>
    <name evidence="2" type="primary">meaB</name>
    <name evidence="2" type="ORF">P2G67_02725</name>
</gene>
<comment type="caution">
    <text evidence="2">The sequence shown here is derived from an EMBL/GenBank/DDBJ whole genome shotgun (WGS) entry which is preliminary data.</text>
</comment>
<organism evidence="2 3">
    <name type="scientific">Aquibaculum arenosum</name>
    <dbReference type="NCBI Taxonomy" id="3032591"/>
    <lineage>
        <taxon>Bacteria</taxon>
        <taxon>Pseudomonadati</taxon>
        <taxon>Pseudomonadota</taxon>
        <taxon>Alphaproteobacteria</taxon>
        <taxon>Rhodospirillales</taxon>
        <taxon>Rhodovibrionaceae</taxon>
        <taxon>Aquibaculum</taxon>
    </lineage>
</organism>
<dbReference type="PANTHER" id="PTHR23408:SF3">
    <property type="entry name" value="METHYLMALONIC ACIDURIA TYPE A PROTEIN, MITOCHONDRIAL"/>
    <property type="match status" value="1"/>
</dbReference>
<dbReference type="Proteomes" id="UP001215503">
    <property type="component" value="Unassembled WGS sequence"/>
</dbReference>
<comment type="similarity">
    <text evidence="1">Belongs to the SIMIBI class G3E GTPase family. ArgK/MeaB subfamily.</text>
</comment>
<evidence type="ECO:0000313" key="3">
    <source>
        <dbReference type="Proteomes" id="UP001215503"/>
    </source>
</evidence>
<dbReference type="EMBL" id="JARHUD010000001">
    <property type="protein sequence ID" value="MDF2094888.1"/>
    <property type="molecule type" value="Genomic_DNA"/>
</dbReference>
<proteinExistence type="inferred from homology"/>
<sequence>MRQTQSSNIEQLAEQVVAGDRRALARAITLVESTRPDHRASADALLAQLLPETGKAVRLGISGVPGVGKSTFIEAFGLYLIEQGRRVAVLAVDPSSRRAGGSILGDKTRMELLSRSPDAFIRPSPAGRSLGGVARRTREVLLLCEAAGYDVGIVETVGVGQSETAVAEMVDLFALLLLPGGGDELQGIKKGIVELAELVVVNKADGDMQAAARRAAAEYRSALRMLRPLSADWQVPVLQVSSTEHRGFAEVWAAVQRHREVLGEAGLASRRAAQAKAWMWSEIEEELRSRFAAAPAVAARLAEAEAAVAAGRTTPAAAAQELLGRFLGEAPSRD</sequence>
<dbReference type="PANTHER" id="PTHR23408">
    <property type="entry name" value="METHYLMALONYL-COA MUTASE"/>
    <property type="match status" value="1"/>
</dbReference>
<dbReference type="EC" id="3.6.5.-" evidence="2"/>
<reference evidence="2 3" key="1">
    <citation type="submission" date="2023-03" db="EMBL/GenBank/DDBJ databases">
        <title>Fodinicurvata sp. CAU 1616 isolated from sea sendiment.</title>
        <authorList>
            <person name="Kim W."/>
        </authorList>
    </citation>
    <scope>NUCLEOTIDE SEQUENCE [LARGE SCALE GENOMIC DNA]</scope>
    <source>
        <strain evidence="2 3">CAU 1616</strain>
    </source>
</reference>
<dbReference type="InterPro" id="IPR027417">
    <property type="entry name" value="P-loop_NTPase"/>
</dbReference>
<keyword evidence="2" id="KW-0378">Hydrolase</keyword>
<name>A0ABT5YIW7_9PROT</name>
<dbReference type="NCBIfam" id="TIGR00750">
    <property type="entry name" value="lao"/>
    <property type="match status" value="1"/>
</dbReference>